<protein>
    <submittedName>
        <fullName evidence="1">Uncharacterized protein</fullName>
    </submittedName>
</protein>
<dbReference type="RefSeq" id="WP_055150209.1">
    <property type="nucleotide sequence ID" value="NZ_CYZU01000002.1"/>
</dbReference>
<accession>A0A173YZT3</accession>
<dbReference type="GeneID" id="57967362"/>
<evidence type="ECO:0000313" key="2">
    <source>
        <dbReference type="Proteomes" id="UP000095544"/>
    </source>
</evidence>
<name>A0A173YZT3_9FIRM</name>
<reference evidence="1 2" key="1">
    <citation type="submission" date="2015-09" db="EMBL/GenBank/DDBJ databases">
        <authorList>
            <consortium name="Pathogen Informatics"/>
        </authorList>
    </citation>
    <scope>NUCLEOTIDE SEQUENCE [LARGE SCALE GENOMIC DNA]</scope>
    <source>
        <strain evidence="1 2">2789STDY5834876</strain>
    </source>
</reference>
<dbReference type="EMBL" id="CYZU01000002">
    <property type="protein sequence ID" value="CUN69702.1"/>
    <property type="molecule type" value="Genomic_DNA"/>
</dbReference>
<gene>
    <name evidence="1" type="ORF">ERS852491_00254</name>
</gene>
<sequence length="126" mass="14867">MAEIIRPAHREYMSKERLEYRYRTDPEAGFAFDCEDGKPIFKNPEAKKNYEWCKQHPEDVECLGVVTEERSCWIPALARCECGKEINLEDRYYGCSQCPHCGRWHAIGGYEVNPPEEWEEDLEPDF</sequence>
<dbReference type="STRING" id="39482.ERS852491_00254"/>
<dbReference type="Proteomes" id="UP000095544">
    <property type="component" value="Unassembled WGS sequence"/>
</dbReference>
<organism evidence="1 2">
    <name type="scientific">Faecalicatena contorta</name>
    <dbReference type="NCBI Taxonomy" id="39482"/>
    <lineage>
        <taxon>Bacteria</taxon>
        <taxon>Bacillati</taxon>
        <taxon>Bacillota</taxon>
        <taxon>Clostridia</taxon>
        <taxon>Lachnospirales</taxon>
        <taxon>Lachnospiraceae</taxon>
        <taxon>Faecalicatena</taxon>
    </lineage>
</organism>
<proteinExistence type="predicted"/>
<dbReference type="AlphaFoldDB" id="A0A173YZT3"/>
<evidence type="ECO:0000313" key="1">
    <source>
        <dbReference type="EMBL" id="CUN69702.1"/>
    </source>
</evidence>